<sequence>QLLTVAHPDPSSPEDALLEVVLQGGTVASHQIKILFNYVEVGEVVFSGQEQWRAEIEVPHDLLLEGDNIITLTAQGGSMDVSLVDYIRLTYWRTYTADEDVLRFRARGGEWISIGGFSSPEIQVRDITDPMRMLKVRGQVRTQDSGYAITVKVPGNGERSLMAFTGDKIKRPAGIAANLASSWHELSQGAEVIIIGHSDLFESVRFLKELREQQGWSVVLVDVEDLYDEFNFGAKSPWALKDFLAQAYAYWNPQ</sequence>
<name>X0W0G2_9ZZZZ</name>
<dbReference type="InterPro" id="IPR029030">
    <property type="entry name" value="Caspase-like_dom_sf"/>
</dbReference>
<evidence type="ECO:0000313" key="3">
    <source>
        <dbReference type="EMBL" id="GAG18143.1"/>
    </source>
</evidence>
<dbReference type="EMBL" id="BARS01039370">
    <property type="protein sequence ID" value="GAG18143.1"/>
    <property type="molecule type" value="Genomic_DNA"/>
</dbReference>
<dbReference type="InterPro" id="IPR029031">
    <property type="entry name" value="Gingipain_N_sf"/>
</dbReference>
<dbReference type="GO" id="GO:0006508">
    <property type="term" value="P:proteolysis"/>
    <property type="evidence" value="ECO:0007669"/>
    <property type="project" value="InterPro"/>
</dbReference>
<gene>
    <name evidence="3" type="ORF">S01H1_60127</name>
</gene>
<keyword evidence="1" id="KW-0732">Signal</keyword>
<proteinExistence type="predicted"/>
<evidence type="ECO:0000256" key="1">
    <source>
        <dbReference type="ARBA" id="ARBA00022729"/>
    </source>
</evidence>
<reference evidence="3" key="1">
    <citation type="journal article" date="2014" name="Front. Microbiol.">
        <title>High frequency of phylogenetically diverse reductive dehalogenase-homologous genes in deep subseafloor sedimentary metagenomes.</title>
        <authorList>
            <person name="Kawai M."/>
            <person name="Futagami T."/>
            <person name="Toyoda A."/>
            <person name="Takaki Y."/>
            <person name="Nishi S."/>
            <person name="Hori S."/>
            <person name="Arai W."/>
            <person name="Tsubouchi T."/>
            <person name="Morono Y."/>
            <person name="Uchiyama I."/>
            <person name="Ito T."/>
            <person name="Fujiyama A."/>
            <person name="Inagaki F."/>
            <person name="Takami H."/>
        </authorList>
    </citation>
    <scope>NUCLEOTIDE SEQUENCE</scope>
    <source>
        <strain evidence="3">Expedition CK06-06</strain>
    </source>
</reference>
<feature type="domain" description="Gingipain" evidence="2">
    <location>
        <begin position="193"/>
        <end position="252"/>
    </location>
</feature>
<dbReference type="Pfam" id="PF01364">
    <property type="entry name" value="Peptidase_C25"/>
    <property type="match status" value="1"/>
</dbReference>
<protein>
    <recommendedName>
        <fullName evidence="2">Gingipain domain-containing protein</fullName>
    </recommendedName>
</protein>
<dbReference type="AlphaFoldDB" id="X0W0G2"/>
<feature type="non-terminal residue" evidence="3">
    <location>
        <position position="1"/>
    </location>
</feature>
<dbReference type="Gene3D" id="3.40.50.10390">
    <property type="entry name" value="Gingipain r, domain 1"/>
    <property type="match status" value="1"/>
</dbReference>
<feature type="non-terminal residue" evidence="3">
    <location>
        <position position="254"/>
    </location>
</feature>
<organism evidence="3">
    <name type="scientific">marine sediment metagenome</name>
    <dbReference type="NCBI Taxonomy" id="412755"/>
    <lineage>
        <taxon>unclassified sequences</taxon>
        <taxon>metagenomes</taxon>
        <taxon>ecological metagenomes</taxon>
    </lineage>
</organism>
<accession>X0W0G2</accession>
<comment type="caution">
    <text evidence="3">The sequence shown here is derived from an EMBL/GenBank/DDBJ whole genome shotgun (WGS) entry which is preliminary data.</text>
</comment>
<dbReference type="InterPro" id="IPR001769">
    <property type="entry name" value="Gingipain"/>
</dbReference>
<dbReference type="SUPFAM" id="SSF52129">
    <property type="entry name" value="Caspase-like"/>
    <property type="match status" value="1"/>
</dbReference>
<evidence type="ECO:0000259" key="2">
    <source>
        <dbReference type="Pfam" id="PF01364"/>
    </source>
</evidence>
<dbReference type="GO" id="GO:0008234">
    <property type="term" value="F:cysteine-type peptidase activity"/>
    <property type="evidence" value="ECO:0007669"/>
    <property type="project" value="InterPro"/>
</dbReference>